<keyword evidence="2" id="KW-0812">Transmembrane</keyword>
<dbReference type="PATRIC" id="fig|1423738.3.peg.26"/>
<dbReference type="Proteomes" id="UP000051813">
    <property type="component" value="Unassembled WGS sequence"/>
</dbReference>
<dbReference type="Pfam" id="PF06570">
    <property type="entry name" value="DUF1129"/>
    <property type="match status" value="1"/>
</dbReference>
<proteinExistence type="predicted"/>
<name>A0A0R2BRD8_9LACO</name>
<sequence>MASTEERNQQAREEQAKKLAAEGSVKKVNTEIESMSPTELRTELTNKNNDYVFKLRKLLMEAGYTEADADAKIDAILPEMIKNQRIGKPATQIFGSPSFQVDQLLHPKQKPTELKYWMRSVDWTFLYLVILGVLFGIMGLMPNSNTKNNGSSGLLSLLIMSVAFGFLLTWFTDEMQAARDRRKNGEKAKMNWNMIWKGALATIGVLFLVSVTAFINPALNPVLPAWGYLLLAAAAYGARYLFRRHYHITGRLM</sequence>
<keyword evidence="2" id="KW-1133">Transmembrane helix</keyword>
<evidence type="ECO:0000256" key="2">
    <source>
        <dbReference type="SAM" id="Phobius"/>
    </source>
</evidence>
<gene>
    <name evidence="3" type="ORF">FC84_GL000026</name>
</gene>
<evidence type="ECO:0000313" key="4">
    <source>
        <dbReference type="Proteomes" id="UP000051813"/>
    </source>
</evidence>
<dbReference type="OrthoDB" id="2327103at2"/>
<comment type="caution">
    <text evidence="3">The sequence shown here is derived from an EMBL/GenBank/DDBJ whole genome shotgun (WGS) entry which is preliminary data.</text>
</comment>
<evidence type="ECO:0000256" key="1">
    <source>
        <dbReference type="SAM" id="MobiDB-lite"/>
    </source>
</evidence>
<keyword evidence="4" id="KW-1185">Reference proteome</keyword>
<reference evidence="3 4" key="1">
    <citation type="journal article" date="2015" name="Genome Announc.">
        <title>Expanding the biotechnology potential of lactobacilli through comparative genomics of 213 strains and associated genera.</title>
        <authorList>
            <person name="Sun Z."/>
            <person name="Harris H.M."/>
            <person name="McCann A."/>
            <person name="Guo C."/>
            <person name="Argimon S."/>
            <person name="Zhang W."/>
            <person name="Yang X."/>
            <person name="Jeffery I.B."/>
            <person name="Cooney J.C."/>
            <person name="Kagawa T.F."/>
            <person name="Liu W."/>
            <person name="Song Y."/>
            <person name="Salvetti E."/>
            <person name="Wrobel A."/>
            <person name="Rasinkangas P."/>
            <person name="Parkhill J."/>
            <person name="Rea M.C."/>
            <person name="O'Sullivan O."/>
            <person name="Ritari J."/>
            <person name="Douillard F.P."/>
            <person name="Paul Ross R."/>
            <person name="Yang R."/>
            <person name="Briner A.E."/>
            <person name="Felis G.E."/>
            <person name="de Vos W.M."/>
            <person name="Barrangou R."/>
            <person name="Klaenhammer T.R."/>
            <person name="Caufield P.W."/>
            <person name="Cui Y."/>
            <person name="Zhang H."/>
            <person name="O'Toole P.W."/>
        </authorList>
    </citation>
    <scope>NUCLEOTIDE SEQUENCE [LARGE SCALE GENOMIC DNA]</scope>
    <source>
        <strain evidence="3 4">DSM 20335</strain>
    </source>
</reference>
<feature type="transmembrane region" description="Helical" evidence="2">
    <location>
        <begin position="225"/>
        <end position="242"/>
    </location>
</feature>
<evidence type="ECO:0008006" key="5">
    <source>
        <dbReference type="Google" id="ProtNLM"/>
    </source>
</evidence>
<keyword evidence="2" id="KW-0472">Membrane</keyword>
<dbReference type="STRING" id="1423738.FC84_GL000026"/>
<feature type="transmembrane region" description="Helical" evidence="2">
    <location>
        <begin position="194"/>
        <end position="219"/>
    </location>
</feature>
<feature type="transmembrane region" description="Helical" evidence="2">
    <location>
        <begin position="153"/>
        <end position="173"/>
    </location>
</feature>
<dbReference type="RefSeq" id="WP_057756176.1">
    <property type="nucleotide sequence ID" value="NZ_AYYK01000008.1"/>
</dbReference>
<dbReference type="AlphaFoldDB" id="A0A0R2BRD8"/>
<feature type="transmembrane region" description="Helical" evidence="2">
    <location>
        <begin position="123"/>
        <end position="141"/>
    </location>
</feature>
<dbReference type="EMBL" id="AYYK01000008">
    <property type="protein sequence ID" value="KRM78873.1"/>
    <property type="molecule type" value="Genomic_DNA"/>
</dbReference>
<protein>
    <recommendedName>
        <fullName evidence="5">Integral membrane protein</fullName>
    </recommendedName>
</protein>
<feature type="region of interest" description="Disordered" evidence="1">
    <location>
        <begin position="1"/>
        <end position="24"/>
    </location>
</feature>
<accession>A0A0R2BRD8</accession>
<dbReference type="InterPro" id="IPR009214">
    <property type="entry name" value="DUF1129"/>
</dbReference>
<evidence type="ECO:0000313" key="3">
    <source>
        <dbReference type="EMBL" id="KRM78873.1"/>
    </source>
</evidence>
<organism evidence="3 4">
    <name type="scientific">Lapidilactobacillus dextrinicus DSM 20335</name>
    <dbReference type="NCBI Taxonomy" id="1423738"/>
    <lineage>
        <taxon>Bacteria</taxon>
        <taxon>Bacillati</taxon>
        <taxon>Bacillota</taxon>
        <taxon>Bacilli</taxon>
        <taxon>Lactobacillales</taxon>
        <taxon>Lactobacillaceae</taxon>
        <taxon>Lapidilactobacillus</taxon>
    </lineage>
</organism>